<dbReference type="Gene3D" id="3.50.50.60">
    <property type="entry name" value="FAD/NAD(P)-binding domain"/>
    <property type="match status" value="3"/>
</dbReference>
<evidence type="ECO:0000256" key="4">
    <source>
        <dbReference type="ARBA" id="ARBA00022630"/>
    </source>
</evidence>
<dbReference type="InterPro" id="IPR036291">
    <property type="entry name" value="NAD(P)-bd_dom_sf"/>
</dbReference>
<dbReference type="STRING" id="361077.A0A151ZGZ1"/>
<dbReference type="GO" id="GO:0016491">
    <property type="term" value="F:oxidoreductase activity"/>
    <property type="evidence" value="ECO:0007669"/>
    <property type="project" value="UniProtKB-KW"/>
</dbReference>
<evidence type="ECO:0000259" key="8">
    <source>
        <dbReference type="Pfam" id="PF18267"/>
    </source>
</evidence>
<dbReference type="SUPFAM" id="SSF51735">
    <property type="entry name" value="NAD(P)-binding Rossmann-fold domains"/>
    <property type="match status" value="1"/>
</dbReference>
<dbReference type="InterPro" id="IPR023753">
    <property type="entry name" value="FAD/NAD-binding_dom"/>
</dbReference>
<accession>A0A151ZGZ1</accession>
<dbReference type="FunCoup" id="A0A151ZGZ1">
    <property type="interactions" value="5"/>
</dbReference>
<keyword evidence="10" id="KW-1185">Reference proteome</keyword>
<dbReference type="PANTHER" id="PTHR43429:SF2">
    <property type="entry name" value="PYRIDINE NUCLEOTIDE-DISULFIDE OXIDOREDUCTASE DOMAIN-CONTAINING PROTEIN 1"/>
    <property type="match status" value="1"/>
</dbReference>
<dbReference type="PRINTS" id="PR00411">
    <property type="entry name" value="PNDRDTASEI"/>
</dbReference>
<sequence>MNHTTQLTISSNAIHSNLVVIGGGIAGITCAESYSQLKPNESVLILSSSPILKTVQNVQRISKVLETFDIFEKEFTEVEFKHPNIRVEICQVVNIDYSKNLIITKDKGTFSFDYLSMCTGARPNLIRQSHYVLGIRDTETIINLKDRLSNSRRIVVVGNGGIALELLHEIKNIDIIWSIKDNHIGNAFFDLETATFLSLLKDQENQSSEEENNNNQSSNNKNEIYNKLIKISSVAIKGTGGNSSGSSIGPNWYSKYNFQENLKIDGQSINVEYGTELVELYDDKVNFTKEILDRKEELGDWPVYIKLSNNNIYGCDFIISATGVIPNSELIRESMSDVLVASDGSLLVNEQMQLKFSNGIENKRIYAAGDVCQLQWTEKSEFWFQMKLWSQARIMGRYCAQEIARQSLRDSKKPLEELDEICTNFEFELFAHITKFFNLKVIMLGLYNGQSLDMSSNDIKRYHRLDIEERQFVRIILKNGRLQGAVLIGDTDLEETFENLILNQIDLSNFGEELLNPDIDIEDYFD</sequence>
<evidence type="ECO:0000256" key="3">
    <source>
        <dbReference type="ARBA" id="ARBA00018240"/>
    </source>
</evidence>
<dbReference type="InterPro" id="IPR016156">
    <property type="entry name" value="FAD/NAD-linked_Rdtase_dimer_sf"/>
</dbReference>
<dbReference type="EMBL" id="LODT01000028">
    <property type="protein sequence ID" value="KYQ93242.1"/>
    <property type="molecule type" value="Genomic_DNA"/>
</dbReference>
<comment type="similarity">
    <text evidence="2">Belongs to the class-I pyridine nucleotide-disulfide oxidoreductase family. PYROXD1 subfamily.</text>
</comment>
<gene>
    <name evidence="9" type="ORF">DLAC_05892</name>
</gene>
<comment type="caution">
    <text evidence="9">The sequence shown here is derived from an EMBL/GenBank/DDBJ whole genome shotgun (WGS) entry which is preliminary data.</text>
</comment>
<dbReference type="OMA" id="MCENLIL"/>
<keyword evidence="5" id="KW-0274">FAD</keyword>
<evidence type="ECO:0000259" key="7">
    <source>
        <dbReference type="Pfam" id="PF07992"/>
    </source>
</evidence>
<dbReference type="InParanoid" id="A0A151ZGZ1"/>
<proteinExistence type="inferred from homology"/>
<evidence type="ECO:0000256" key="6">
    <source>
        <dbReference type="ARBA" id="ARBA00023002"/>
    </source>
</evidence>
<dbReference type="Pfam" id="PF07992">
    <property type="entry name" value="Pyr_redox_2"/>
    <property type="match status" value="2"/>
</dbReference>
<dbReference type="Pfam" id="PF18267">
    <property type="entry name" value="Rubredoxin_C"/>
    <property type="match status" value="1"/>
</dbReference>
<protein>
    <recommendedName>
        <fullName evidence="3">Pyridine nucleotide-disulfide oxidoreductase domain-containing protein 1</fullName>
    </recommendedName>
</protein>
<dbReference type="Proteomes" id="UP000076078">
    <property type="component" value="Unassembled WGS sequence"/>
</dbReference>
<dbReference type="SUPFAM" id="SSF51905">
    <property type="entry name" value="FAD/NAD(P)-binding domain"/>
    <property type="match status" value="1"/>
</dbReference>
<dbReference type="OrthoDB" id="202203at2759"/>
<reference evidence="9 10" key="1">
    <citation type="submission" date="2015-12" db="EMBL/GenBank/DDBJ databases">
        <title>Dictyostelia acquired genes for synthesis and detection of signals that induce cell-type specialization by lateral gene transfer from prokaryotes.</title>
        <authorList>
            <person name="Gloeckner G."/>
            <person name="Schaap P."/>
        </authorList>
    </citation>
    <scope>NUCLEOTIDE SEQUENCE [LARGE SCALE GENOMIC DNA]</scope>
    <source>
        <strain evidence="9 10">TK</strain>
    </source>
</reference>
<dbReference type="PRINTS" id="PR00368">
    <property type="entry name" value="FADPNR"/>
</dbReference>
<dbReference type="InterPro" id="IPR041575">
    <property type="entry name" value="Rubredoxin_C"/>
</dbReference>
<dbReference type="InterPro" id="IPR036188">
    <property type="entry name" value="FAD/NAD-bd_sf"/>
</dbReference>
<evidence type="ECO:0000313" key="10">
    <source>
        <dbReference type="Proteomes" id="UP000076078"/>
    </source>
</evidence>
<dbReference type="PANTHER" id="PTHR43429">
    <property type="entry name" value="PYRIDINE NUCLEOTIDE-DISULFIDE OXIDOREDUCTASE DOMAIN-CONTAINING"/>
    <property type="match status" value="1"/>
</dbReference>
<dbReference type="InterPro" id="IPR050260">
    <property type="entry name" value="FAD-bd_OxRdtase"/>
</dbReference>
<organism evidence="9 10">
    <name type="scientific">Tieghemostelium lacteum</name>
    <name type="common">Slime mold</name>
    <name type="synonym">Dictyostelium lacteum</name>
    <dbReference type="NCBI Taxonomy" id="361077"/>
    <lineage>
        <taxon>Eukaryota</taxon>
        <taxon>Amoebozoa</taxon>
        <taxon>Evosea</taxon>
        <taxon>Eumycetozoa</taxon>
        <taxon>Dictyostelia</taxon>
        <taxon>Dictyosteliales</taxon>
        <taxon>Raperosteliaceae</taxon>
        <taxon>Tieghemostelium</taxon>
    </lineage>
</organism>
<dbReference type="AlphaFoldDB" id="A0A151ZGZ1"/>
<feature type="domain" description="NADH-rubredoxin oxidoreductase C-terminal" evidence="8">
    <location>
        <begin position="456"/>
        <end position="504"/>
    </location>
</feature>
<evidence type="ECO:0000256" key="2">
    <source>
        <dbReference type="ARBA" id="ARBA00008147"/>
    </source>
</evidence>
<keyword evidence="6" id="KW-0560">Oxidoreductase</keyword>
<feature type="domain" description="FAD/NAD(P)-binding" evidence="7">
    <location>
        <begin position="305"/>
        <end position="393"/>
    </location>
</feature>
<evidence type="ECO:0000313" key="9">
    <source>
        <dbReference type="EMBL" id="KYQ93242.1"/>
    </source>
</evidence>
<name>A0A151ZGZ1_TIELA</name>
<comment type="cofactor">
    <cofactor evidence="1">
        <name>FAD</name>
        <dbReference type="ChEBI" id="CHEBI:57692"/>
    </cofactor>
</comment>
<dbReference type="Gene3D" id="3.30.390.30">
    <property type="match status" value="1"/>
</dbReference>
<evidence type="ECO:0000256" key="1">
    <source>
        <dbReference type="ARBA" id="ARBA00001974"/>
    </source>
</evidence>
<evidence type="ECO:0000256" key="5">
    <source>
        <dbReference type="ARBA" id="ARBA00022827"/>
    </source>
</evidence>
<keyword evidence="4" id="KW-0285">Flavoprotein</keyword>
<feature type="domain" description="FAD/NAD(P)-binding" evidence="7">
    <location>
        <begin position="17"/>
        <end position="166"/>
    </location>
</feature>